<evidence type="ECO:0000313" key="1">
    <source>
        <dbReference type="EMBL" id="CDI01094.1"/>
    </source>
</evidence>
<dbReference type="Gene3D" id="1.10.3290.10">
    <property type="entry name" value="Fido-like domain"/>
    <property type="match status" value="1"/>
</dbReference>
<dbReference type="Proteomes" id="UP000035760">
    <property type="component" value="Unassembled WGS sequence"/>
</dbReference>
<dbReference type="AlphaFoldDB" id="W6M3Q3"/>
<dbReference type="STRING" id="1400863.BN873_1020015"/>
<protein>
    <recommendedName>
        <fullName evidence="3">Fido domain-containing protein</fullName>
    </recommendedName>
</protein>
<reference evidence="1" key="2">
    <citation type="submission" date="2014-03" db="EMBL/GenBank/DDBJ databases">
        <title>Candidatus Competibacter-lineage genomes retrieved from metagenomes reveal functional metabolic diversity.</title>
        <authorList>
            <person name="McIlroy S.J."/>
            <person name="Albertsen M."/>
            <person name="Andresen E.K."/>
            <person name="Saunders A.M."/>
            <person name="Kristiansen R."/>
            <person name="Stokholm-Bjerregaard M."/>
            <person name="Nielsen K.L."/>
            <person name="Nielsen P.H."/>
        </authorList>
    </citation>
    <scope>NUCLEOTIDE SEQUENCE</scope>
    <source>
        <strain evidence="1">Run_A_D11</strain>
    </source>
</reference>
<reference evidence="1" key="1">
    <citation type="submission" date="2013-07" db="EMBL/GenBank/DDBJ databases">
        <authorList>
            <person name="McIlroy S."/>
        </authorList>
    </citation>
    <scope>NUCLEOTIDE SEQUENCE [LARGE SCALE GENOMIC DNA]</scope>
    <source>
        <strain evidence="1">Run_A_D11</strain>
    </source>
</reference>
<dbReference type="InterPro" id="IPR036597">
    <property type="entry name" value="Fido-like_dom_sf"/>
</dbReference>
<dbReference type="OrthoDB" id="371214at2"/>
<organism evidence="1 2">
    <name type="scientific">Candidatus Competibacter denitrificans Run_A_D11</name>
    <dbReference type="NCBI Taxonomy" id="1400863"/>
    <lineage>
        <taxon>Bacteria</taxon>
        <taxon>Pseudomonadati</taxon>
        <taxon>Pseudomonadota</taxon>
        <taxon>Gammaproteobacteria</taxon>
        <taxon>Candidatus Competibacteraceae</taxon>
        <taxon>Candidatus Competibacter</taxon>
    </lineage>
</organism>
<dbReference type="EMBL" id="CBTJ020000005">
    <property type="protein sequence ID" value="CDI01094.1"/>
    <property type="molecule type" value="Genomic_DNA"/>
</dbReference>
<dbReference type="SUPFAM" id="SSF140931">
    <property type="entry name" value="Fic-like"/>
    <property type="match status" value="1"/>
</dbReference>
<proteinExistence type="predicted"/>
<name>W6M3Q3_9GAMM</name>
<keyword evidence="2" id="KW-1185">Reference proteome</keyword>
<evidence type="ECO:0008006" key="3">
    <source>
        <dbReference type="Google" id="ProtNLM"/>
    </source>
</evidence>
<sequence>MGLLNLPAIEAALRQVQREFPAINRRLSGQRDPMSDAVVENLLAGYGYVDILVEGGIDVFAMGQHQYLLELNNIVLCGPDEIGRGEFSQHIEATKTRFYDEPGAGIQDLVEWCAIHSGDSVWRLAAGAYVRSLSKPQLFIEGNHRTGVLLASYLLLRAGKPPFVLTVDNAMAFFEPSTVIRNTSKLGAMGFFRLPGIKKRFAKFLEGQADERYLLSSTVRAAPGL</sequence>
<accession>W6M3Q3</accession>
<gene>
    <name evidence="1" type="ORF">BN873_1020015</name>
</gene>
<evidence type="ECO:0000313" key="2">
    <source>
        <dbReference type="Proteomes" id="UP000035760"/>
    </source>
</evidence>
<dbReference type="RefSeq" id="WP_048670229.1">
    <property type="nucleotide sequence ID" value="NZ_CBTJ020000005.1"/>
</dbReference>
<comment type="caution">
    <text evidence="1">The sequence shown here is derived from an EMBL/GenBank/DDBJ whole genome shotgun (WGS) entry which is preliminary data.</text>
</comment>